<proteinExistence type="predicted"/>
<evidence type="ECO:0000313" key="1">
    <source>
        <dbReference type="EMBL" id="WXB16081.1"/>
    </source>
</evidence>
<accession>A0ABZ2M240</accession>
<gene>
    <name evidence="1" type="ORF">LZC94_02140</name>
</gene>
<evidence type="ECO:0008006" key="3">
    <source>
        <dbReference type="Google" id="ProtNLM"/>
    </source>
</evidence>
<protein>
    <recommendedName>
        <fullName evidence="3">SIR2-like domain-containing protein</fullName>
    </recommendedName>
</protein>
<keyword evidence="2" id="KW-1185">Reference proteome</keyword>
<dbReference type="Proteomes" id="UP001370348">
    <property type="component" value="Chromosome"/>
</dbReference>
<dbReference type="EMBL" id="CP089984">
    <property type="protein sequence ID" value="WXB16081.1"/>
    <property type="molecule type" value="Genomic_DNA"/>
</dbReference>
<evidence type="ECO:0000313" key="2">
    <source>
        <dbReference type="Proteomes" id="UP001370348"/>
    </source>
</evidence>
<reference evidence="1 2" key="1">
    <citation type="submission" date="2021-12" db="EMBL/GenBank/DDBJ databases">
        <title>Discovery of the Pendulisporaceae a myxobacterial family with distinct sporulation behavior and unique specialized metabolism.</title>
        <authorList>
            <person name="Garcia R."/>
            <person name="Popoff A."/>
            <person name="Bader C.D."/>
            <person name="Loehr J."/>
            <person name="Walesch S."/>
            <person name="Walt C."/>
            <person name="Boldt J."/>
            <person name="Bunk B."/>
            <person name="Haeckl F.J.F.P.J."/>
            <person name="Gunesch A.P."/>
            <person name="Birkelbach J."/>
            <person name="Nuebel U."/>
            <person name="Pietschmann T."/>
            <person name="Bach T."/>
            <person name="Mueller R."/>
        </authorList>
    </citation>
    <scope>NUCLEOTIDE SEQUENCE [LARGE SCALE GENOMIC DNA]</scope>
    <source>
        <strain evidence="1 2">MSr11954</strain>
    </source>
</reference>
<name>A0ABZ2M240_9BACT</name>
<dbReference type="RefSeq" id="WP_394825709.1">
    <property type="nucleotide sequence ID" value="NZ_CP089984.1"/>
</dbReference>
<sequence>MLSIWGSALETVRTSDEWIFVGYSLTGEDVSIRSLLLRAYLGWRGGAGAPEVRAYLFKSVLAAGPTPEEERYRALFPNIEIQWGGIDAHIEAFRSFGP</sequence>
<organism evidence="1 2">
    <name type="scientific">Pendulispora albinea</name>
    <dbReference type="NCBI Taxonomy" id="2741071"/>
    <lineage>
        <taxon>Bacteria</taxon>
        <taxon>Pseudomonadati</taxon>
        <taxon>Myxococcota</taxon>
        <taxon>Myxococcia</taxon>
        <taxon>Myxococcales</taxon>
        <taxon>Sorangiineae</taxon>
        <taxon>Pendulisporaceae</taxon>
        <taxon>Pendulispora</taxon>
    </lineage>
</organism>